<keyword evidence="2 5" id="KW-1005">Bacterial flagellum biogenesis</keyword>
<dbReference type="InterPro" id="IPR003775">
    <property type="entry name" value="Flagellar_assembly_factor_FliW"/>
</dbReference>
<dbReference type="EMBL" id="UFWZ01000001">
    <property type="protein sequence ID" value="SUY47502.1"/>
    <property type="molecule type" value="Genomic_DNA"/>
</dbReference>
<dbReference type="InterPro" id="IPR024046">
    <property type="entry name" value="Flagellar_assmbl_FliW_dom_sf"/>
</dbReference>
<dbReference type="Proteomes" id="UP000254664">
    <property type="component" value="Unassembled WGS sequence"/>
</dbReference>
<keyword evidence="1 5" id="KW-0963">Cytoplasm</keyword>
<keyword evidence="6" id="KW-0969">Cilium</keyword>
<proteinExistence type="inferred from homology"/>
<comment type="subcellular location">
    <subcellularLocation>
        <location evidence="5">Cytoplasm</location>
    </subcellularLocation>
</comment>
<dbReference type="GO" id="GO:0006417">
    <property type="term" value="P:regulation of translation"/>
    <property type="evidence" value="ECO:0007669"/>
    <property type="project" value="UniProtKB-KW"/>
</dbReference>
<keyword evidence="6" id="KW-0966">Cell projection</keyword>
<comment type="function">
    <text evidence="5">Acts as an anti-CsrA protein, binds CsrA and prevents it from repressing translation of its target genes, one of which is flagellin. Binds to flagellin and participates in the assembly of the flagellum.</text>
</comment>
<accession>A0A381JAU7</accession>
<evidence type="ECO:0000313" key="7">
    <source>
        <dbReference type="Proteomes" id="UP000254664"/>
    </source>
</evidence>
<sequence length="141" mass="16157">MEVKTKYHGTVSFQERDIIKFNKGLPAFESLKNFILLSVDGSDIFKILHSIEDEEIGLIVVSPFEFIKEYEVELSDEIIDKLSIKKEEDVLILNTVTLNSDVSKITANLRAPIIINIKESLGEQIILEDENFSIKYPIIRE</sequence>
<dbReference type="RefSeq" id="WP_115641458.1">
    <property type="nucleotide sequence ID" value="NZ_UFWZ01000001.1"/>
</dbReference>
<keyword evidence="4 5" id="KW-0143">Chaperone</keyword>
<evidence type="ECO:0000256" key="1">
    <source>
        <dbReference type="ARBA" id="ARBA00022490"/>
    </source>
</evidence>
<protein>
    <recommendedName>
        <fullName evidence="5">Flagellar assembly factor FliW</fullName>
    </recommendedName>
</protein>
<comment type="subunit">
    <text evidence="5">Interacts with translational regulator CsrA and flagellin(s).</text>
</comment>
<dbReference type="Pfam" id="PF02623">
    <property type="entry name" value="FliW"/>
    <property type="match status" value="1"/>
</dbReference>
<evidence type="ECO:0000256" key="3">
    <source>
        <dbReference type="ARBA" id="ARBA00022845"/>
    </source>
</evidence>
<name>A0A381JAU7_9CLOT</name>
<dbReference type="AlphaFoldDB" id="A0A381JAU7"/>
<dbReference type="HAMAP" id="MF_01185">
    <property type="entry name" value="FliW"/>
    <property type="match status" value="1"/>
</dbReference>
<gene>
    <name evidence="5 6" type="primary">fliW</name>
    <name evidence="6" type="ORF">NCTC9836_01835</name>
</gene>
<dbReference type="PANTHER" id="PTHR39190">
    <property type="entry name" value="FLAGELLAR ASSEMBLY FACTOR FLIW"/>
    <property type="match status" value="1"/>
</dbReference>
<evidence type="ECO:0000256" key="2">
    <source>
        <dbReference type="ARBA" id="ARBA00022795"/>
    </source>
</evidence>
<dbReference type="SUPFAM" id="SSF141457">
    <property type="entry name" value="BH3618-like"/>
    <property type="match status" value="1"/>
</dbReference>
<organism evidence="6 7">
    <name type="scientific">Clostridium putrefaciens</name>
    <dbReference type="NCBI Taxonomy" id="99675"/>
    <lineage>
        <taxon>Bacteria</taxon>
        <taxon>Bacillati</taxon>
        <taxon>Bacillota</taxon>
        <taxon>Clostridia</taxon>
        <taxon>Eubacteriales</taxon>
        <taxon>Clostridiaceae</taxon>
        <taxon>Clostridium</taxon>
    </lineage>
</organism>
<dbReference type="NCBIfam" id="NF009793">
    <property type="entry name" value="PRK13285.1-1"/>
    <property type="match status" value="1"/>
</dbReference>
<evidence type="ECO:0000313" key="6">
    <source>
        <dbReference type="EMBL" id="SUY47502.1"/>
    </source>
</evidence>
<dbReference type="OrthoDB" id="9801235at2"/>
<keyword evidence="3 5" id="KW-0810">Translation regulation</keyword>
<reference evidence="6 7" key="1">
    <citation type="submission" date="2018-06" db="EMBL/GenBank/DDBJ databases">
        <authorList>
            <consortium name="Pathogen Informatics"/>
            <person name="Doyle S."/>
        </authorList>
    </citation>
    <scope>NUCLEOTIDE SEQUENCE [LARGE SCALE GENOMIC DNA]</scope>
    <source>
        <strain evidence="6 7">NCTC9836</strain>
    </source>
</reference>
<dbReference type="PANTHER" id="PTHR39190:SF1">
    <property type="entry name" value="FLAGELLAR ASSEMBLY FACTOR FLIW"/>
    <property type="match status" value="1"/>
</dbReference>
<keyword evidence="6" id="KW-0282">Flagellum</keyword>
<dbReference type="GO" id="GO:0005737">
    <property type="term" value="C:cytoplasm"/>
    <property type="evidence" value="ECO:0007669"/>
    <property type="project" value="UniProtKB-SubCell"/>
</dbReference>
<evidence type="ECO:0000256" key="4">
    <source>
        <dbReference type="ARBA" id="ARBA00023186"/>
    </source>
</evidence>
<keyword evidence="7" id="KW-1185">Reference proteome</keyword>
<comment type="similarity">
    <text evidence="5">Belongs to the FliW family.</text>
</comment>
<dbReference type="GO" id="GO:0044780">
    <property type="term" value="P:bacterial-type flagellum assembly"/>
    <property type="evidence" value="ECO:0007669"/>
    <property type="project" value="UniProtKB-UniRule"/>
</dbReference>
<evidence type="ECO:0000256" key="5">
    <source>
        <dbReference type="HAMAP-Rule" id="MF_01185"/>
    </source>
</evidence>
<dbReference type="Gene3D" id="2.30.290.10">
    <property type="entry name" value="BH3618-like"/>
    <property type="match status" value="1"/>
</dbReference>